<evidence type="ECO:0000313" key="2">
    <source>
        <dbReference type="EMBL" id="TRY71176.1"/>
    </source>
</evidence>
<dbReference type="GO" id="GO:0005737">
    <property type="term" value="C:cytoplasm"/>
    <property type="evidence" value="ECO:0007669"/>
    <property type="project" value="TreeGrafter"/>
</dbReference>
<dbReference type="STRING" id="6832.A0A553P0G3"/>
<dbReference type="PANTHER" id="PTHR34179:SF1">
    <property type="entry name" value="TUMOR PROTEIN P53-INDUCIBLE PROTEIN 13"/>
    <property type="match status" value="1"/>
</dbReference>
<dbReference type="OrthoDB" id="5960270at2759"/>
<reference evidence="2 3" key="1">
    <citation type="journal article" date="2018" name="Nat. Ecol. Evol.">
        <title>Genomic signatures of mitonuclear coevolution across populations of Tigriopus californicus.</title>
        <authorList>
            <person name="Barreto F.S."/>
            <person name="Watson E.T."/>
            <person name="Lima T.G."/>
            <person name="Willett C.S."/>
            <person name="Edmands S."/>
            <person name="Li W."/>
            <person name="Burton R.S."/>
        </authorList>
    </citation>
    <scope>NUCLEOTIDE SEQUENCE [LARGE SCALE GENOMIC DNA]</scope>
    <source>
        <strain evidence="2 3">San Diego</strain>
    </source>
</reference>
<dbReference type="AlphaFoldDB" id="A0A553P0G3"/>
<comment type="caution">
    <text evidence="2">The sequence shown here is derived from an EMBL/GenBank/DDBJ whole genome shotgun (WGS) entry which is preliminary data.</text>
</comment>
<evidence type="ECO:0008006" key="4">
    <source>
        <dbReference type="Google" id="ProtNLM"/>
    </source>
</evidence>
<dbReference type="OMA" id="WARFGEY"/>
<feature type="chain" id="PRO_5021727691" description="DUF3105 domain-containing protein" evidence="1">
    <location>
        <begin position="19"/>
        <end position="261"/>
    </location>
</feature>
<sequence>MFWLCSLFVSIWVEFSGALGHEDLSAHRHPRNLAVGPESALYDAKHGIKMGVPNGGCDDAQTGLDMDWDGSPTEYVCYYPTKPLIPNRKTKSRLECVHLASDYLPRHFCMNEKLTYNASIPTHGDHRPLWPKFGEYRYVPPQRWLHNIEHGSVVMLYHPCTHHRVVDKLRQIVKGCLRKHIITPSAALTRKRPLALVAWGCRLTMSGVNETEVVQFIRDKGLKGPEGSLPKEGQYDFHLLEQAQVVPGSDERDGHICPHYS</sequence>
<evidence type="ECO:0000256" key="1">
    <source>
        <dbReference type="SAM" id="SignalP"/>
    </source>
</evidence>
<dbReference type="Pfam" id="PF11303">
    <property type="entry name" value="DUF3105"/>
    <property type="match status" value="1"/>
</dbReference>
<name>A0A553P0G3_TIGCA</name>
<accession>A0A553P0G3</accession>
<proteinExistence type="predicted"/>
<dbReference type="PANTHER" id="PTHR34179">
    <property type="entry name" value="TUMOR PROTEIN P53-INDUCIBLE PROTEIN 13"/>
    <property type="match status" value="1"/>
</dbReference>
<organism evidence="2 3">
    <name type="scientific">Tigriopus californicus</name>
    <name type="common">Marine copepod</name>
    <dbReference type="NCBI Taxonomy" id="6832"/>
    <lineage>
        <taxon>Eukaryota</taxon>
        <taxon>Metazoa</taxon>
        <taxon>Ecdysozoa</taxon>
        <taxon>Arthropoda</taxon>
        <taxon>Crustacea</taxon>
        <taxon>Multicrustacea</taxon>
        <taxon>Hexanauplia</taxon>
        <taxon>Copepoda</taxon>
        <taxon>Harpacticoida</taxon>
        <taxon>Harpacticidae</taxon>
        <taxon>Tigriopus</taxon>
    </lineage>
</organism>
<feature type="signal peptide" evidence="1">
    <location>
        <begin position="1"/>
        <end position="18"/>
    </location>
</feature>
<dbReference type="Proteomes" id="UP000318571">
    <property type="component" value="Chromosome 9"/>
</dbReference>
<keyword evidence="1" id="KW-0732">Signal</keyword>
<evidence type="ECO:0000313" key="3">
    <source>
        <dbReference type="Proteomes" id="UP000318571"/>
    </source>
</evidence>
<keyword evidence="3" id="KW-1185">Reference proteome</keyword>
<gene>
    <name evidence="2" type="ORF">TCAL_12352</name>
</gene>
<protein>
    <recommendedName>
        <fullName evidence="4">DUF3105 domain-containing protein</fullName>
    </recommendedName>
</protein>
<dbReference type="EMBL" id="VCGU01000009">
    <property type="protein sequence ID" value="TRY71176.1"/>
    <property type="molecule type" value="Genomic_DNA"/>
</dbReference>
<dbReference type="InterPro" id="IPR021454">
    <property type="entry name" value="DUF3105"/>
</dbReference>